<dbReference type="PROSITE" id="PS00061">
    <property type="entry name" value="ADH_SHORT"/>
    <property type="match status" value="1"/>
</dbReference>
<dbReference type="Gene3D" id="3.40.50.720">
    <property type="entry name" value="NAD(P)-binding Rossmann-like Domain"/>
    <property type="match status" value="1"/>
</dbReference>
<evidence type="ECO:0000313" key="6">
    <source>
        <dbReference type="Proteomes" id="UP000054481"/>
    </source>
</evidence>
<evidence type="ECO:0008006" key="7">
    <source>
        <dbReference type="Google" id="ProtNLM"/>
    </source>
</evidence>
<reference evidence="5 6" key="1">
    <citation type="journal article" date="2014" name="Genome Biol. Evol.">
        <title>Comparative genomics and transcriptomics analyses reveal divergent lifestyle features of nematode endoparasitic fungus Hirsutella minnesotensis.</title>
        <authorList>
            <person name="Lai Y."/>
            <person name="Liu K."/>
            <person name="Zhang X."/>
            <person name="Zhang X."/>
            <person name="Li K."/>
            <person name="Wang N."/>
            <person name="Shu C."/>
            <person name="Wu Y."/>
            <person name="Wang C."/>
            <person name="Bushley K.E."/>
            <person name="Xiang M."/>
            <person name="Liu X."/>
        </authorList>
    </citation>
    <scope>NUCLEOTIDE SEQUENCE [LARGE SCALE GENOMIC DNA]</scope>
    <source>
        <strain evidence="5 6">3608</strain>
    </source>
</reference>
<dbReference type="PANTHER" id="PTHR44229:SF4">
    <property type="entry name" value="15-HYDROXYPROSTAGLANDIN DEHYDROGENASE [NAD(+)]"/>
    <property type="match status" value="1"/>
</dbReference>
<dbReference type="InterPro" id="IPR002347">
    <property type="entry name" value="SDR_fam"/>
</dbReference>
<dbReference type="InterPro" id="IPR020904">
    <property type="entry name" value="Sc_DH/Rdtase_CS"/>
</dbReference>
<keyword evidence="6" id="KW-1185">Reference proteome</keyword>
<dbReference type="OrthoDB" id="5296at2759"/>
<sequence length="330" mass="35842">MTPTVAGKHALITGASSGINLAFARLLLEKGCSVMIGDLQLSDEAKGLLGEYPHPGAQGRPSALFHKVDVASWPELSALWSASLEAFSKIDIVVPGAGVLGPPTSNFWEPPVTETNPDSRSRDSADANPGHYAVLDINLTAPIRMSQLAIGYWTQAKRDGCLLYVGSVAGHVSQPIAPLYCASKYGLHGFVRSLRSLRDQFGIRVSCVAPCYVQVCSCPHQKTHSLETTRAMQRRLSHRNQTQIWSPGAAMWNAHLENCVWTPMDEVVEGMLELVVNEQYGDGTILEISKGHRRIVPDVEPPRVAGPSRSGSSTLIRNLFEGLKNRGLRV</sequence>
<feature type="region of interest" description="Disordered" evidence="4">
    <location>
        <begin position="105"/>
        <end position="126"/>
    </location>
</feature>
<dbReference type="GO" id="GO:0005737">
    <property type="term" value="C:cytoplasm"/>
    <property type="evidence" value="ECO:0007669"/>
    <property type="project" value="TreeGrafter"/>
</dbReference>
<dbReference type="Pfam" id="PF00106">
    <property type="entry name" value="adh_short"/>
    <property type="match status" value="1"/>
</dbReference>
<accession>A0A0F8A3W4</accession>
<evidence type="ECO:0000256" key="4">
    <source>
        <dbReference type="SAM" id="MobiDB-lite"/>
    </source>
</evidence>
<evidence type="ECO:0000256" key="3">
    <source>
        <dbReference type="ARBA" id="ARBA00023002"/>
    </source>
</evidence>
<comment type="similarity">
    <text evidence="1">Belongs to the short-chain dehydrogenases/reductases (SDR) family.</text>
</comment>
<evidence type="ECO:0000256" key="2">
    <source>
        <dbReference type="ARBA" id="ARBA00022857"/>
    </source>
</evidence>
<protein>
    <recommendedName>
        <fullName evidence="7">NAD(P)-binding protein</fullName>
    </recommendedName>
</protein>
<evidence type="ECO:0000256" key="1">
    <source>
        <dbReference type="ARBA" id="ARBA00006484"/>
    </source>
</evidence>
<dbReference type="InterPro" id="IPR036291">
    <property type="entry name" value="NAD(P)-bd_dom_sf"/>
</dbReference>
<dbReference type="GO" id="GO:0016616">
    <property type="term" value="F:oxidoreductase activity, acting on the CH-OH group of donors, NAD or NADP as acceptor"/>
    <property type="evidence" value="ECO:0007669"/>
    <property type="project" value="TreeGrafter"/>
</dbReference>
<dbReference type="Proteomes" id="UP000054481">
    <property type="component" value="Unassembled WGS sequence"/>
</dbReference>
<name>A0A0F8A3W4_9HYPO</name>
<gene>
    <name evidence="5" type="ORF">HIM_08058</name>
</gene>
<dbReference type="SUPFAM" id="SSF51735">
    <property type="entry name" value="NAD(P)-binding Rossmann-fold domains"/>
    <property type="match status" value="1"/>
</dbReference>
<dbReference type="AlphaFoldDB" id="A0A0F8A3W4"/>
<keyword evidence="2" id="KW-0521">NADP</keyword>
<keyword evidence="3" id="KW-0560">Oxidoreductase</keyword>
<feature type="compositionally biased region" description="Polar residues" evidence="4">
    <location>
        <begin position="105"/>
        <end position="116"/>
    </location>
</feature>
<dbReference type="PRINTS" id="PR00081">
    <property type="entry name" value="GDHRDH"/>
</dbReference>
<evidence type="ECO:0000313" key="5">
    <source>
        <dbReference type="EMBL" id="KJZ72534.1"/>
    </source>
</evidence>
<proteinExistence type="inferred from homology"/>
<dbReference type="EMBL" id="KQ030545">
    <property type="protein sequence ID" value="KJZ72534.1"/>
    <property type="molecule type" value="Genomic_DNA"/>
</dbReference>
<dbReference type="PANTHER" id="PTHR44229">
    <property type="entry name" value="15-HYDROXYPROSTAGLANDIN DEHYDROGENASE [NAD(+)]"/>
    <property type="match status" value="1"/>
</dbReference>
<organism evidence="5 6">
    <name type="scientific">Hirsutella minnesotensis 3608</name>
    <dbReference type="NCBI Taxonomy" id="1043627"/>
    <lineage>
        <taxon>Eukaryota</taxon>
        <taxon>Fungi</taxon>
        <taxon>Dikarya</taxon>
        <taxon>Ascomycota</taxon>
        <taxon>Pezizomycotina</taxon>
        <taxon>Sordariomycetes</taxon>
        <taxon>Hypocreomycetidae</taxon>
        <taxon>Hypocreales</taxon>
        <taxon>Ophiocordycipitaceae</taxon>
        <taxon>Hirsutella</taxon>
    </lineage>
</organism>